<keyword evidence="4 5" id="KW-0206">Cytoskeleton</keyword>
<evidence type="ECO:0000256" key="6">
    <source>
        <dbReference type="SAM" id="MobiDB-lite"/>
    </source>
</evidence>
<evidence type="ECO:0000256" key="5">
    <source>
        <dbReference type="RuleBase" id="RU363050"/>
    </source>
</evidence>
<evidence type="ECO:0000259" key="8">
    <source>
        <dbReference type="Pfam" id="PF17681"/>
    </source>
</evidence>
<keyword evidence="2 5" id="KW-0963">Cytoplasm</keyword>
<dbReference type="InterPro" id="IPR040457">
    <property type="entry name" value="GCP_C"/>
</dbReference>
<dbReference type="PANTHER" id="PTHR19302:SF13">
    <property type="entry name" value="GAMMA-TUBULIN COMPLEX COMPONENT 2"/>
    <property type="match status" value="1"/>
</dbReference>
<dbReference type="InterPro" id="IPR007259">
    <property type="entry name" value="GCP"/>
</dbReference>
<dbReference type="InterPro" id="IPR041470">
    <property type="entry name" value="GCP_N"/>
</dbReference>
<evidence type="ECO:0000256" key="2">
    <source>
        <dbReference type="ARBA" id="ARBA00022490"/>
    </source>
</evidence>
<feature type="region of interest" description="Disordered" evidence="6">
    <location>
        <begin position="270"/>
        <end position="296"/>
    </location>
</feature>
<gene>
    <name evidence="9" type="ORF">Clacol_007317</name>
</gene>
<dbReference type="Pfam" id="PF17681">
    <property type="entry name" value="GCP_N_terminal"/>
    <property type="match status" value="1"/>
</dbReference>
<dbReference type="PANTHER" id="PTHR19302">
    <property type="entry name" value="GAMMA TUBULIN COMPLEX PROTEIN"/>
    <property type="match status" value="1"/>
</dbReference>
<dbReference type="GO" id="GO:0031122">
    <property type="term" value="P:cytoplasmic microtubule organization"/>
    <property type="evidence" value="ECO:0007669"/>
    <property type="project" value="TreeGrafter"/>
</dbReference>
<dbReference type="GO" id="GO:0043015">
    <property type="term" value="F:gamma-tubulin binding"/>
    <property type="evidence" value="ECO:0007669"/>
    <property type="project" value="InterPro"/>
</dbReference>
<name>A0AAV5AHT5_9AGAM</name>
<feature type="domain" description="Gamma tubulin complex component C-terminal" evidence="7">
    <location>
        <begin position="520"/>
        <end position="981"/>
    </location>
</feature>
<proteinExistence type="inferred from homology"/>
<evidence type="ECO:0000313" key="9">
    <source>
        <dbReference type="EMBL" id="GJJ13068.1"/>
    </source>
</evidence>
<feature type="region of interest" description="Disordered" evidence="6">
    <location>
        <begin position="615"/>
        <end position="634"/>
    </location>
</feature>
<reference evidence="9" key="1">
    <citation type="submission" date="2021-10" db="EMBL/GenBank/DDBJ databases">
        <title>De novo Genome Assembly of Clathrus columnatus (Basidiomycota, Fungi) Using Illumina and Nanopore Sequence Data.</title>
        <authorList>
            <person name="Ogiso-Tanaka E."/>
            <person name="Itagaki H."/>
            <person name="Hosoya T."/>
            <person name="Hosaka K."/>
        </authorList>
    </citation>
    <scope>NUCLEOTIDE SEQUENCE</scope>
    <source>
        <strain evidence="9">MO-923</strain>
    </source>
</reference>
<feature type="compositionally biased region" description="Acidic residues" evidence="6">
    <location>
        <begin position="278"/>
        <end position="287"/>
    </location>
</feature>
<dbReference type="GO" id="GO:0051225">
    <property type="term" value="P:spindle assembly"/>
    <property type="evidence" value="ECO:0007669"/>
    <property type="project" value="TreeGrafter"/>
</dbReference>
<evidence type="ECO:0000256" key="1">
    <source>
        <dbReference type="ARBA" id="ARBA00010337"/>
    </source>
</evidence>
<dbReference type="Gene3D" id="1.20.120.1900">
    <property type="entry name" value="Gamma-tubulin complex, C-terminal domain"/>
    <property type="match status" value="1"/>
</dbReference>
<dbReference type="GO" id="GO:0005874">
    <property type="term" value="C:microtubule"/>
    <property type="evidence" value="ECO:0007669"/>
    <property type="project" value="UniProtKB-KW"/>
</dbReference>
<accession>A0AAV5AHT5</accession>
<sequence length="1010" mass="112779">MDGHHHHQRSTRSALTLSQKQYAKITGTIASVRKQREIDTRVLYSNGELGHDNEQSFDSNTSEEGEENYVDLEETSFVAEESFIRAPLNPRVSGNVKRQQNMHFSKRDKYAEKDSAPDGYLDTLSIEVQEALILEELLSTLMGVPGAYITCDSSLPDGHESLKGVEFVVSQSLDPSLRDLVERILPLATSYTAVKAFIQQRSNLENGLVNHALCASMRMMLKDYHTLIIQLEHAFNTDPYFSLQKFWFYVHPTLHTLSLLQTLTRSLIRRPSNTSPSDSDENSDADSDSSSTRARNAELGLAPNLNKIVKNMSLDADLSLNSSLNTPPKGGEVLTTLSTLLNTHAGDPRACLVYGILLRDASLPYARILLKWVKRGHLEDPYEEFMVRESRAIDRGILERDYVDEYWERRYTLRDGSTSSAVSNPGIGILTTTTIAKQVVVARDGACIPPLLEPWKHKILLAGKYLNVIRECAISVDETSDKKDENDVAMDDERFLQIISYSYTHANKTLLHLLLHTHQLLPRLRTLHHFFFLSRSFYLTHFFDIASNELKKPVKGANIAKLGTLLSVAVNADDVGAVEVGRDDVKLIMQSTSLVEWLIKISSVKGAPLVGEPDEWLEREKERGTDREKNDKDKSKSALTVVDLLSLDYTPPFPLSLVISRKAVLRYQLIFRFLLSLKYLEYQLCNMWVEQKGAVWRIPLPPPSQSSGKMTIPGGRLTPIPATARAPTPMVGYTRCPTPSSVTYSLNGLPPHPALLTASQSLTQWRAALLALRGQMLAVVRHLLSFTLYSVLEVHWRSLEKKLSAAERGSEEKEDVSAGGVENCEAAASAGQGTAGGRNRIETVDQLLRDHVDFLDTCLKECMLSSSRLVKQHHRLLQTCTAFSWYTSTFAKSLAQGVIALETLQAQLEGAGETGDPTVKIAVPAPMHLKMDDIDKAMKTRWEFLERFKSNFGHWLKSYIEFVSFHASSENAALMPLVGRLKSVVGVPPISGFATGSSNEEGRERFNRPG</sequence>
<keyword evidence="3 5" id="KW-0493">Microtubule</keyword>
<organism evidence="9 10">
    <name type="scientific">Clathrus columnatus</name>
    <dbReference type="NCBI Taxonomy" id="1419009"/>
    <lineage>
        <taxon>Eukaryota</taxon>
        <taxon>Fungi</taxon>
        <taxon>Dikarya</taxon>
        <taxon>Basidiomycota</taxon>
        <taxon>Agaricomycotina</taxon>
        <taxon>Agaricomycetes</taxon>
        <taxon>Phallomycetidae</taxon>
        <taxon>Phallales</taxon>
        <taxon>Clathraceae</taxon>
        <taxon>Clathrus</taxon>
    </lineage>
</organism>
<dbReference type="InterPro" id="IPR042241">
    <property type="entry name" value="GCP_C_sf"/>
</dbReference>
<comment type="subcellular location">
    <subcellularLocation>
        <location evidence="5">Cytoplasm</location>
        <location evidence="5">Cytoskeleton</location>
        <location evidence="5">Microtubule organizing center</location>
    </subcellularLocation>
</comment>
<dbReference type="EMBL" id="BPWL01000008">
    <property type="protein sequence ID" value="GJJ13068.1"/>
    <property type="molecule type" value="Genomic_DNA"/>
</dbReference>
<evidence type="ECO:0000256" key="4">
    <source>
        <dbReference type="ARBA" id="ARBA00023212"/>
    </source>
</evidence>
<dbReference type="GO" id="GO:0007020">
    <property type="term" value="P:microtubule nucleation"/>
    <property type="evidence" value="ECO:0007669"/>
    <property type="project" value="InterPro"/>
</dbReference>
<keyword evidence="10" id="KW-1185">Reference proteome</keyword>
<feature type="compositionally biased region" description="Basic and acidic residues" evidence="6">
    <location>
        <begin position="616"/>
        <end position="634"/>
    </location>
</feature>
<evidence type="ECO:0000313" key="10">
    <source>
        <dbReference type="Proteomes" id="UP001050691"/>
    </source>
</evidence>
<dbReference type="GO" id="GO:0051321">
    <property type="term" value="P:meiotic cell cycle"/>
    <property type="evidence" value="ECO:0007669"/>
    <property type="project" value="TreeGrafter"/>
</dbReference>
<dbReference type="GO" id="GO:0051011">
    <property type="term" value="F:microtubule minus-end binding"/>
    <property type="evidence" value="ECO:0007669"/>
    <property type="project" value="TreeGrafter"/>
</dbReference>
<dbReference type="GO" id="GO:0000922">
    <property type="term" value="C:spindle pole"/>
    <property type="evidence" value="ECO:0007669"/>
    <property type="project" value="InterPro"/>
</dbReference>
<dbReference type="GO" id="GO:0000278">
    <property type="term" value="P:mitotic cell cycle"/>
    <property type="evidence" value="ECO:0007669"/>
    <property type="project" value="TreeGrafter"/>
</dbReference>
<evidence type="ECO:0000259" key="7">
    <source>
        <dbReference type="Pfam" id="PF04130"/>
    </source>
</evidence>
<protein>
    <recommendedName>
        <fullName evidence="5">Spindle pole body component</fullName>
    </recommendedName>
</protein>
<comment type="caution">
    <text evidence="9">The sequence shown here is derived from an EMBL/GenBank/DDBJ whole genome shotgun (WGS) entry which is preliminary data.</text>
</comment>
<dbReference type="Proteomes" id="UP001050691">
    <property type="component" value="Unassembled WGS sequence"/>
</dbReference>
<dbReference type="GO" id="GO:0000930">
    <property type="term" value="C:gamma-tubulin complex"/>
    <property type="evidence" value="ECO:0007669"/>
    <property type="project" value="UniProtKB-ARBA"/>
</dbReference>
<dbReference type="Pfam" id="PF04130">
    <property type="entry name" value="GCP_C_terminal"/>
    <property type="match status" value="1"/>
</dbReference>
<feature type="domain" description="Gamma tubulin complex component protein N-terminal" evidence="8">
    <location>
        <begin position="134"/>
        <end position="515"/>
    </location>
</feature>
<comment type="similarity">
    <text evidence="1 5">Belongs to the TUBGCP family.</text>
</comment>
<evidence type="ECO:0000256" key="3">
    <source>
        <dbReference type="ARBA" id="ARBA00022701"/>
    </source>
</evidence>
<dbReference type="AlphaFoldDB" id="A0AAV5AHT5"/>
<dbReference type="GO" id="GO:0044732">
    <property type="term" value="C:mitotic spindle pole body"/>
    <property type="evidence" value="ECO:0007669"/>
    <property type="project" value="TreeGrafter"/>
</dbReference>